<dbReference type="Proteomes" id="UP000239322">
    <property type="component" value="Unassembled WGS sequence"/>
</dbReference>
<gene>
    <name evidence="1" type="ORF">C6N75_09700</name>
</gene>
<organism evidence="1 2">
    <name type="scientific">Streptomyces solincola</name>
    <dbReference type="NCBI Taxonomy" id="2100817"/>
    <lineage>
        <taxon>Bacteria</taxon>
        <taxon>Bacillati</taxon>
        <taxon>Actinomycetota</taxon>
        <taxon>Actinomycetes</taxon>
        <taxon>Kitasatosporales</taxon>
        <taxon>Streptomycetaceae</taxon>
        <taxon>Streptomyces</taxon>
    </lineage>
</organism>
<evidence type="ECO:0000313" key="1">
    <source>
        <dbReference type="EMBL" id="PRH79349.1"/>
    </source>
</evidence>
<evidence type="ECO:0000313" key="2">
    <source>
        <dbReference type="Proteomes" id="UP000239322"/>
    </source>
</evidence>
<keyword evidence="2" id="KW-1185">Reference proteome</keyword>
<name>A0A2S9PY61_9ACTN</name>
<comment type="caution">
    <text evidence="1">The sequence shown here is derived from an EMBL/GenBank/DDBJ whole genome shotgun (WGS) entry which is preliminary data.</text>
</comment>
<accession>A0A2S9PY61</accession>
<dbReference type="AlphaFoldDB" id="A0A2S9PY61"/>
<sequence>MKSRLVTARTIVDLPLPGDEETFLAARIRFSIRRERRLNTEERLMYACVAFRVVHDLDFCLVYECPFCGGL</sequence>
<dbReference type="EMBL" id="PVLV01000121">
    <property type="protein sequence ID" value="PRH79349.1"/>
    <property type="molecule type" value="Genomic_DNA"/>
</dbReference>
<proteinExistence type="predicted"/>
<protein>
    <submittedName>
        <fullName evidence="1">Uncharacterized protein</fullName>
    </submittedName>
</protein>
<reference evidence="1 2" key="1">
    <citation type="submission" date="2018-03" db="EMBL/GenBank/DDBJ databases">
        <title>Novel Streptomyces sp. from soil.</title>
        <authorList>
            <person name="Tan G.Y.A."/>
            <person name="Lee Z.Y."/>
        </authorList>
    </citation>
    <scope>NUCLEOTIDE SEQUENCE [LARGE SCALE GENOMIC DNA]</scope>
    <source>
        <strain evidence="1 2">ST5x</strain>
    </source>
</reference>